<dbReference type="SUPFAM" id="SSF53448">
    <property type="entry name" value="Nucleotide-diphospho-sugar transferases"/>
    <property type="match status" value="1"/>
</dbReference>
<proteinExistence type="predicted"/>
<evidence type="ECO:0000313" key="2">
    <source>
        <dbReference type="EMBL" id="GAM63306.1"/>
    </source>
</evidence>
<dbReference type="InterPro" id="IPR001173">
    <property type="entry name" value="Glyco_trans_2-like"/>
</dbReference>
<organism evidence="2 3">
    <name type="scientific">Vibrio ishigakensis</name>
    <dbReference type="NCBI Taxonomy" id="1481914"/>
    <lineage>
        <taxon>Bacteria</taxon>
        <taxon>Pseudomonadati</taxon>
        <taxon>Pseudomonadota</taxon>
        <taxon>Gammaproteobacteria</taxon>
        <taxon>Vibrionales</taxon>
        <taxon>Vibrionaceae</taxon>
        <taxon>Vibrio</taxon>
    </lineage>
</organism>
<keyword evidence="2" id="KW-0808">Transferase</keyword>
<dbReference type="Proteomes" id="UP000031670">
    <property type="component" value="Unassembled WGS sequence"/>
</dbReference>
<evidence type="ECO:0000313" key="3">
    <source>
        <dbReference type="Proteomes" id="UP000031670"/>
    </source>
</evidence>
<dbReference type="Gene3D" id="3.90.550.10">
    <property type="entry name" value="Spore Coat Polysaccharide Biosynthesis Protein SpsA, Chain A"/>
    <property type="match status" value="1"/>
</dbReference>
<dbReference type="AlphaFoldDB" id="A0A0B8PA86"/>
<gene>
    <name evidence="2" type="ORF">JCM19232_1453</name>
</gene>
<protein>
    <submittedName>
        <fullName evidence="2">Glycosyl transferase</fullName>
    </submittedName>
</protein>
<comment type="caution">
    <text evidence="2">The sequence shown here is derived from an EMBL/GenBank/DDBJ whole genome shotgun (WGS) entry which is preliminary data.</text>
</comment>
<accession>A0A0B8PA86</accession>
<dbReference type="EMBL" id="BBSA01000008">
    <property type="protein sequence ID" value="GAM63306.1"/>
    <property type="molecule type" value="Genomic_DNA"/>
</dbReference>
<feature type="domain" description="Glycosyltransferase 2-like" evidence="1">
    <location>
        <begin position="34"/>
        <end position="118"/>
    </location>
</feature>
<dbReference type="Pfam" id="PF00535">
    <property type="entry name" value="Glycos_transf_2"/>
    <property type="match status" value="1"/>
</dbReference>
<name>A0A0B8PA86_9VIBR</name>
<dbReference type="GO" id="GO:0016740">
    <property type="term" value="F:transferase activity"/>
    <property type="evidence" value="ECO:0007669"/>
    <property type="project" value="UniProtKB-KW"/>
</dbReference>
<dbReference type="InterPro" id="IPR029044">
    <property type="entry name" value="Nucleotide-diphossugar_trans"/>
</dbReference>
<reference evidence="2 3" key="1">
    <citation type="submission" date="2015-01" db="EMBL/GenBank/DDBJ databases">
        <title>Vibrio sp. C5 JCM 19232 whole genome shotgun sequence.</title>
        <authorList>
            <person name="Sawabe T."/>
            <person name="Meirelles P."/>
            <person name="Feng G."/>
            <person name="Sayaka M."/>
            <person name="Hattori M."/>
            <person name="Ohkuma M."/>
        </authorList>
    </citation>
    <scope>NUCLEOTIDE SEQUENCE [LARGE SCALE GENOMIC DNA]</scope>
    <source>
        <strain evidence="2 3">JCM19232</strain>
    </source>
</reference>
<reference evidence="2 3" key="2">
    <citation type="submission" date="2015-01" db="EMBL/GenBank/DDBJ databases">
        <authorList>
            <consortium name="NBRP consortium"/>
            <person name="Sawabe T."/>
            <person name="Meirelles P."/>
            <person name="Feng G."/>
            <person name="Sayaka M."/>
            <person name="Hattori M."/>
            <person name="Ohkuma M."/>
        </authorList>
    </citation>
    <scope>NUCLEOTIDE SEQUENCE [LARGE SCALE GENOMIC DNA]</scope>
    <source>
        <strain evidence="2 3">JCM19232</strain>
    </source>
</reference>
<evidence type="ECO:0000259" key="1">
    <source>
        <dbReference type="Pfam" id="PF00535"/>
    </source>
</evidence>
<sequence>MKYCCGITTYYPEASDVNCVLGLTAAFSKVYIYDNTPGGIDSCLKQKLLDDPKIVFFSNGENDGLSIAYQCFHEVAKCKYDYLCLLDQDSRLTNKDISKIINSIEEDSDNSVAIYAPRIQYQHSKQLSPSNRVDIVDWVISSGSFIKIDFLNTISGFDNYYFIDRIDQDLCLCFRKKNKKIKIINSVTLLQDLGEIKNIFGLKFFQHNEFRNYHIARNRLYFYRKHKEVYTLPNIRAWLGTIKQVTHIIFIQDEKFSKVKSVISGVKDFYYANP</sequence>